<evidence type="ECO:0000256" key="8">
    <source>
        <dbReference type="ARBA" id="ARBA00022989"/>
    </source>
</evidence>
<dbReference type="HAMAP" id="MF_01810">
    <property type="entry name" value="YidC_type1"/>
    <property type="match status" value="1"/>
</dbReference>
<feature type="signal peptide" evidence="14">
    <location>
        <begin position="1"/>
        <end position="23"/>
    </location>
</feature>
<comment type="subunit">
    <text evidence="13">Interacts with the Sec translocase complex via SecD. Specifically interacts with transmembrane segments of nascent integral membrane proteins during membrane integration.</text>
</comment>
<evidence type="ECO:0000256" key="14">
    <source>
        <dbReference type="SAM" id="SignalP"/>
    </source>
</evidence>
<evidence type="ECO:0000256" key="5">
    <source>
        <dbReference type="ARBA" id="ARBA00022475"/>
    </source>
</evidence>
<dbReference type="Pfam" id="PF02096">
    <property type="entry name" value="60KD_IMP"/>
    <property type="match status" value="1"/>
</dbReference>
<dbReference type="PANTHER" id="PTHR12428:SF65">
    <property type="entry name" value="CYTOCHROME C OXIDASE ASSEMBLY PROTEIN COX18, MITOCHONDRIAL"/>
    <property type="match status" value="1"/>
</dbReference>
<feature type="domain" description="Membrane insertase YidC N-terminal" evidence="16">
    <location>
        <begin position="71"/>
        <end position="313"/>
    </location>
</feature>
<dbReference type="Gene3D" id="2.70.98.90">
    <property type="match status" value="1"/>
</dbReference>
<comment type="function">
    <text evidence="13">Required for the insertion and/or proper folding and/or complex formation of integral membrane proteins into the membrane. Involved in integration of membrane proteins that insert both dependently and independently of the Sec translocase complex, as well as at least some lipoproteins. Aids folding of multispanning membrane proteins.</text>
</comment>
<evidence type="ECO:0000256" key="11">
    <source>
        <dbReference type="ARBA" id="ARBA00033245"/>
    </source>
</evidence>
<keyword evidence="4 13" id="KW-0813">Transport</keyword>
<comment type="subcellular location">
    <subcellularLocation>
        <location evidence="1">Cell inner membrane</location>
        <topology evidence="1">Multi-pass membrane protein</topology>
    </subcellularLocation>
    <subcellularLocation>
        <location evidence="13">Cell membrane</location>
        <topology evidence="13">Multi-pass membrane protein</topology>
    </subcellularLocation>
</comment>
<proteinExistence type="inferred from homology"/>
<evidence type="ECO:0000256" key="3">
    <source>
        <dbReference type="ARBA" id="ARBA00015325"/>
    </source>
</evidence>
<dbReference type="InterPro" id="IPR038221">
    <property type="entry name" value="YidC_periplasmic_sf"/>
</dbReference>
<evidence type="ECO:0000259" key="15">
    <source>
        <dbReference type="Pfam" id="PF02096"/>
    </source>
</evidence>
<keyword evidence="7 13" id="KW-0653">Protein transport</keyword>
<dbReference type="InterPro" id="IPR019998">
    <property type="entry name" value="Membr_insert_YidC"/>
</dbReference>
<gene>
    <name evidence="13" type="primary">yidC</name>
    <name evidence="17" type="ORF">EP073_02120</name>
</gene>
<comment type="caution">
    <text evidence="13">Lacks conserved residue(s) required for the propagation of feature annotation.</text>
</comment>
<feature type="domain" description="Membrane insertase YidC/Oxa/ALB C-terminal" evidence="15">
    <location>
        <begin position="325"/>
        <end position="503"/>
    </location>
</feature>
<feature type="transmembrane region" description="Helical" evidence="13">
    <location>
        <begin position="394"/>
        <end position="415"/>
    </location>
</feature>
<evidence type="ECO:0000256" key="10">
    <source>
        <dbReference type="ARBA" id="ARBA00023186"/>
    </source>
</evidence>
<dbReference type="InterPro" id="IPR001708">
    <property type="entry name" value="YidC/ALB3/OXA1/COX18"/>
</dbReference>
<dbReference type="PRINTS" id="PR01900">
    <property type="entry name" value="YIDCPROTEIN"/>
</dbReference>
<evidence type="ECO:0000256" key="12">
    <source>
        <dbReference type="ARBA" id="ARBA00033342"/>
    </source>
</evidence>
<evidence type="ECO:0000256" key="9">
    <source>
        <dbReference type="ARBA" id="ARBA00023136"/>
    </source>
</evidence>
<keyword evidence="18" id="KW-1185">Reference proteome</keyword>
<dbReference type="InterPro" id="IPR047196">
    <property type="entry name" value="YidC_ALB_C"/>
</dbReference>
<keyword evidence="10 13" id="KW-0143">Chaperone</keyword>
<evidence type="ECO:0000256" key="7">
    <source>
        <dbReference type="ARBA" id="ARBA00022927"/>
    </source>
</evidence>
<keyword evidence="14" id="KW-0732">Signal</keyword>
<dbReference type="GO" id="GO:0051205">
    <property type="term" value="P:protein insertion into membrane"/>
    <property type="evidence" value="ECO:0007669"/>
    <property type="project" value="TreeGrafter"/>
</dbReference>
<feature type="transmembrane region" description="Helical" evidence="13">
    <location>
        <begin position="325"/>
        <end position="344"/>
    </location>
</feature>
<evidence type="ECO:0000256" key="1">
    <source>
        <dbReference type="ARBA" id="ARBA00004429"/>
    </source>
</evidence>
<keyword evidence="8 13" id="KW-1133">Transmembrane helix</keyword>
<dbReference type="NCBIfam" id="TIGR03592">
    <property type="entry name" value="yidC_oxa1_cterm"/>
    <property type="match status" value="1"/>
</dbReference>
<dbReference type="CDD" id="cd19961">
    <property type="entry name" value="EcYidC-like_peri"/>
    <property type="match status" value="1"/>
</dbReference>
<dbReference type="AlphaFoldDB" id="A0A410JVN7"/>
<keyword evidence="9 13" id="KW-0472">Membrane</keyword>
<reference evidence="17 18" key="1">
    <citation type="submission" date="2019-01" db="EMBL/GenBank/DDBJ databases">
        <title>Geovibrio thiophilus DSM 11263, complete genome.</title>
        <authorList>
            <person name="Spring S."/>
            <person name="Bunk B."/>
            <person name="Sproer C."/>
        </authorList>
    </citation>
    <scope>NUCLEOTIDE SEQUENCE [LARGE SCALE GENOMIC DNA]</scope>
    <source>
        <strain evidence="17 18">DSM 11263</strain>
    </source>
</reference>
<evidence type="ECO:0000256" key="4">
    <source>
        <dbReference type="ARBA" id="ARBA00022448"/>
    </source>
</evidence>
<accession>A0A410JVN7</accession>
<dbReference type="PRINTS" id="PR00701">
    <property type="entry name" value="60KDINNERMP"/>
</dbReference>
<evidence type="ECO:0000313" key="17">
    <source>
        <dbReference type="EMBL" id="QAR32233.1"/>
    </source>
</evidence>
<evidence type="ECO:0000259" key="16">
    <source>
        <dbReference type="Pfam" id="PF14849"/>
    </source>
</evidence>
<dbReference type="PANTHER" id="PTHR12428">
    <property type="entry name" value="OXA1"/>
    <property type="match status" value="1"/>
</dbReference>
<dbReference type="NCBIfam" id="TIGR03593">
    <property type="entry name" value="yidC_nterm"/>
    <property type="match status" value="1"/>
</dbReference>
<dbReference type="InterPro" id="IPR028055">
    <property type="entry name" value="YidC/Oxa/ALB_C"/>
</dbReference>
<name>A0A410JVN7_9BACT</name>
<dbReference type="Proteomes" id="UP000287502">
    <property type="component" value="Chromosome"/>
</dbReference>
<feature type="chain" id="PRO_5019566152" description="Membrane protein insertase YidC" evidence="14">
    <location>
        <begin position="24"/>
        <end position="507"/>
    </location>
</feature>
<dbReference type="GO" id="GO:0015031">
    <property type="term" value="P:protein transport"/>
    <property type="evidence" value="ECO:0007669"/>
    <property type="project" value="UniProtKB-KW"/>
</dbReference>
<evidence type="ECO:0000256" key="2">
    <source>
        <dbReference type="ARBA" id="ARBA00010527"/>
    </source>
</evidence>
<sequence>MDKKTLLAVALSALVLLGFQAFFAPKAPVADNVTTAAETENVAAADTAEQTSAEPVVLGETLPVSPDKLTTISTADLTLTFNEISGNILKAEIQQYNGKPIHTFFGDGKQDYMIAGTGTSAAFTSQEIKKGDTTTLVFTSTQNDLIVTKKYQIKEGSYLIDASVEVANTGNISVEIPLSVQIGPGLGNGIADSKLVFQGPLMFDGKKIRREKEDKVKAPEVYEKPVWIGYTSPYFLFAAAGGDFNEGIIQKSGDSAVIKGTDKAVVNPASKYTKEFKLYIGPKKYTLLKETGFSLTKSIDFGYFSFLAIPLLNLMNFFYSYVHNYGLAIILLTVVVKLVTFPLTHKSMVSMKRMQLLQPKMTELREKYAKDKQKLNQAVMELYKKEGVNPFGGCLPIVIQIPVFFALYKSLLVSIELKGSPFILHIADLSLKDPYYITPVLMGITMFIQQRLSPQSGDPMQQKVFMFMPLIFTFLFLNFSSGLVLYWLTNNILSITQQYFINKKTTA</sequence>
<keyword evidence="5 13" id="KW-1003">Cell membrane</keyword>
<comment type="similarity">
    <text evidence="2 13">Belongs to the OXA1/ALB3/YidC family. Type 1 subfamily.</text>
</comment>
<evidence type="ECO:0000256" key="13">
    <source>
        <dbReference type="HAMAP-Rule" id="MF_01810"/>
    </source>
</evidence>
<dbReference type="Pfam" id="PF14849">
    <property type="entry name" value="YidC_periplas"/>
    <property type="match status" value="1"/>
</dbReference>
<dbReference type="GO" id="GO:0032977">
    <property type="term" value="F:membrane insertase activity"/>
    <property type="evidence" value="ECO:0007669"/>
    <property type="project" value="InterPro"/>
</dbReference>
<dbReference type="InterPro" id="IPR028053">
    <property type="entry name" value="Membr_insert_YidC_N"/>
</dbReference>
<protein>
    <recommendedName>
        <fullName evidence="3 13">Membrane protein insertase YidC</fullName>
    </recommendedName>
    <alternativeName>
        <fullName evidence="12 13">Foldase YidC</fullName>
    </alternativeName>
    <alternativeName>
        <fullName evidence="11 13">Membrane integrase YidC</fullName>
    </alternativeName>
    <alternativeName>
        <fullName evidence="13">Membrane protein YidC</fullName>
    </alternativeName>
</protein>
<keyword evidence="6 13" id="KW-0812">Transmembrane</keyword>
<organism evidence="17 18">
    <name type="scientific">Geovibrio thiophilus</name>
    <dbReference type="NCBI Taxonomy" id="139438"/>
    <lineage>
        <taxon>Bacteria</taxon>
        <taxon>Pseudomonadati</taxon>
        <taxon>Deferribacterota</taxon>
        <taxon>Deferribacteres</taxon>
        <taxon>Deferribacterales</taxon>
        <taxon>Geovibrionaceae</taxon>
        <taxon>Geovibrio</taxon>
    </lineage>
</organism>
<dbReference type="EMBL" id="CP035108">
    <property type="protein sequence ID" value="QAR32233.1"/>
    <property type="molecule type" value="Genomic_DNA"/>
</dbReference>
<dbReference type="KEGG" id="gtl:EP073_02120"/>
<dbReference type="CDD" id="cd20070">
    <property type="entry name" value="5TM_YidC_Alb3"/>
    <property type="match status" value="1"/>
</dbReference>
<dbReference type="GO" id="GO:0005886">
    <property type="term" value="C:plasma membrane"/>
    <property type="evidence" value="ECO:0007669"/>
    <property type="project" value="UniProtKB-SubCell"/>
</dbReference>
<feature type="transmembrane region" description="Helical" evidence="13">
    <location>
        <begin position="464"/>
        <end position="488"/>
    </location>
</feature>
<dbReference type="OrthoDB" id="9780552at2"/>
<evidence type="ECO:0000313" key="18">
    <source>
        <dbReference type="Proteomes" id="UP000287502"/>
    </source>
</evidence>
<dbReference type="RefSeq" id="WP_128465520.1">
    <property type="nucleotide sequence ID" value="NZ_CP035108.1"/>
</dbReference>
<evidence type="ECO:0000256" key="6">
    <source>
        <dbReference type="ARBA" id="ARBA00022692"/>
    </source>
</evidence>